<dbReference type="PROSITE" id="PS51820">
    <property type="entry name" value="PA14"/>
    <property type="match status" value="1"/>
</dbReference>
<keyword evidence="7" id="KW-0677">Repeat</keyword>
<evidence type="ECO:0000256" key="6">
    <source>
        <dbReference type="ARBA" id="ARBA00022729"/>
    </source>
</evidence>
<keyword evidence="9" id="KW-0472">Membrane</keyword>
<dbReference type="Proteomes" id="UP000281406">
    <property type="component" value="Unassembled WGS sequence"/>
</dbReference>
<dbReference type="InterPro" id="IPR012334">
    <property type="entry name" value="Pectin_lyas_fold"/>
</dbReference>
<dbReference type="GO" id="GO:0007399">
    <property type="term" value="P:nervous system development"/>
    <property type="evidence" value="ECO:0007669"/>
    <property type="project" value="UniProtKB-ARBA"/>
</dbReference>
<feature type="domain" description="G8" evidence="13">
    <location>
        <begin position="3169"/>
        <end position="3309"/>
    </location>
</feature>
<dbReference type="FunFam" id="2.60.40.10:FF:001057">
    <property type="entry name" value="PKHD1 like 1"/>
    <property type="match status" value="1"/>
</dbReference>
<evidence type="ECO:0000256" key="1">
    <source>
        <dbReference type="ARBA" id="ARBA00004167"/>
    </source>
</evidence>
<dbReference type="Pfam" id="PF24606">
    <property type="entry name" value="CEMIP_beta-hel"/>
    <property type="match status" value="2"/>
</dbReference>
<name>A0A3N0YIX0_ANAGA</name>
<keyword evidence="11" id="KW-0966">Cell projection</keyword>
<dbReference type="SUPFAM" id="SSF81296">
    <property type="entry name" value="E set domains"/>
    <property type="match status" value="15"/>
</dbReference>
<dbReference type="SMART" id="SM00429">
    <property type="entry name" value="IPT"/>
    <property type="match status" value="12"/>
</dbReference>
<evidence type="ECO:0000256" key="2">
    <source>
        <dbReference type="ARBA" id="ARBA00004236"/>
    </source>
</evidence>
<keyword evidence="8" id="KW-1133">Transmembrane helix</keyword>
<evidence type="ECO:0000256" key="9">
    <source>
        <dbReference type="ARBA" id="ARBA00023136"/>
    </source>
</evidence>
<dbReference type="GO" id="GO:0005886">
    <property type="term" value="C:plasma membrane"/>
    <property type="evidence" value="ECO:0007669"/>
    <property type="project" value="UniProtKB-SubCell"/>
</dbReference>
<dbReference type="FunFam" id="2.60.40.10:FF:001552">
    <property type="entry name" value="PKHD1 like 1"/>
    <property type="match status" value="2"/>
</dbReference>
<evidence type="ECO:0000256" key="12">
    <source>
        <dbReference type="SAM" id="SignalP"/>
    </source>
</evidence>
<evidence type="ECO:0000259" key="14">
    <source>
        <dbReference type="PROSITE" id="PS51820"/>
    </source>
</evidence>
<comment type="subcellular location">
    <subcellularLocation>
        <location evidence="2">Cell membrane</location>
    </subcellularLocation>
    <subcellularLocation>
        <location evidence="3">Cell projection</location>
    </subcellularLocation>
    <subcellularLocation>
        <location evidence="1">Membrane</location>
        <topology evidence="1">Single-pass membrane protein</topology>
    </subcellularLocation>
</comment>
<keyword evidence="10" id="KW-0325">Glycoprotein</keyword>
<dbReference type="GO" id="GO:0042995">
    <property type="term" value="C:cell projection"/>
    <property type="evidence" value="ECO:0007669"/>
    <property type="project" value="UniProtKB-SubCell"/>
</dbReference>
<dbReference type="EMBL" id="RJVU01042534">
    <property type="protein sequence ID" value="ROL45841.1"/>
    <property type="molecule type" value="Genomic_DNA"/>
</dbReference>
<sequence>MRHVRRQLHLPLTVCILLWSSAGAQRVNKVTPNVGSVNGGTKLTIEGQGFAQANQFNLNANDPNFGNRVTLVSRTRSVPCDVEKDSTHSNQIMCYTRALPEDNYEVRVSVDGVPIPSSNICYGSQWNYWCMFYSRTYYTPTIQSISPLSGPPGTVVTLRGRIYTDVYGSSTDRSSNGWDVRFLRAYMGGMPCVLLKPNSDEKYGLFLDYESSQWGYMSCKMTGTYVGHHNLSYILDSQFGRSLPDFGVFSISALNKLAMFQTYAGRECQIQSVSNERIVCITPGYERNNVTVFPGGRGFKIEKWSKSSPNLLEDVLKYNSSRPGYSVQWVDSLSYVWPNEIDYFVARLSGFFVPTETDNYYFRIKAVNRCQLYFSKTGLPQDKVMIASQPYYTGHFFSFNTQRSEVMRLEKGKPYYTEILVQEYGGAASVDVAFFKEISPFTAQQTIEAVNERQQINANYDILPEKQMVRFVGWTPITPINEVQTLRISSDCFLLSNCENTYYFLAYGDLKTGPIPVSASAMELQNALNDLWTIKPASVTVTKQELDNEALYNVTFNSNRGDFEDLDYLIMGSDTNITVTEDVKGQASMETFTLLWGGVPSLPLPFNASETEVRSALDMMVTAKCPAEIPTMENTNVKFFRDYETSTTGFSGDLSRRGVRVTDSEAFCGRWSLKNPEILFNANDIKASGAIYSPILLQTYNTLCLAYKGHLVNELGIFFSYTTANTFREENIRISVQFDSTDEWNYKCVDLLSSIQTNYIGSNYKLLQFSVYGVAANSYFIDAVHLGRATTALDSNVIIHRRRPPALASSGLFFSNIIVSKQASASQVSYEITATPYNCGFDVPLFEIGFLEKMPNRTGDQLIQSQGNATVTIMRPQKASPPLTGTFDVEFLARRVEGLAVDISAVDLQYALQGIPELGQLQVQRYGDCRGYSWYIQWLTIPGNQPLLKINASNVIGVNPSMTSHKIEQGGLFKQRIMGDFLRVPANKPQVEVFINGIPSWCSGDCGFTWSESKTPTVTGISPTEGSSSLGTVLTITGSGFDGGNVTVKTGDVKCSVLQVRNTSITCQVGPASAGVHPVSLRFSVLGNAQYQNNNGFNFTHLLGVTSINPTTGSVAGGTILTVSGYGFSNDTAVTIGTQPCNIIEVELFQLRCIVPAGSEGEQTVTLTTGEMTAISDGSFTYSNTLTASITSVSPQTTTVFGRRILTILGTNFEGQANSSSVLIGESECELLQWTDENITCLLPTLPPALYNVRVRVGNQGYPLTSAGVNTTIAYVLEVTSFSPSLGSLYGGTTITITGSGFSPVAADNNVTLVYGQGYAWSPSAIIASVGDTVVWRWDTPAFVPDLGYRVFSVSSPSSADYDGFAFSSGDTRTAKGFFAYRFTSPGVYYYSSGYIDSGNEKTLQGVVTVKPLEESTVGLQVFVTGIQASMNIGQMNSSDSECVATLDCFQDQLEFNDTSDGHYFSFTSCATPTVYHVTPDHGTTHDIITISGSGFSNINCANEVKVGDRPCNIINSTSTEINCQLSPDSGAPVGIPLPVSVRVNNLGTAILSMPKEHDRRFVVLPVVDSVFPMVGSTTGYTRLFISGSGFSNGSVTVANIPCNVVFMNYSHVVCDTSPSAARRGNVAVYVKSISSSCSSDCTFEYSDSIAPYISAVFPNSVSGNATTVEVTGSGFGNNSASLMVSAANIPLEVTEVTDSNIKVLVGALPAGTHVLQVVVMSKGLATGDATLTSIAQASVYPTSGSIAGGTPLLITGNGFVAGNTTVKLSNSPCRILDVTPDTVRCMTPPHAEGQVQVNIKVFDVVYPPQLFNYSRGQTPNINSVSPITEQDRRFVVLPVVDSVFPMVGSTTGYTRLFISGSGFSNGSVTVANIPCNVVFMNYSHVVCDTSPSAARRGKFAVYVKSISSSCSSDCTFEYSDSIAPYISVVFPNSVSGNATTVEVTGSGFGNNSASLMVSAANILLEVTEVNDSNIMVLVGALPAGTHVLQVVVMSKGLATGDATLTSIAQASVYPTSGSIAGGTPLLITGNGFVAGNTTVKLSNSPCRILDVTPDTVRCMTPPHAEGQVQVNIKVFDVVYPPQLFNYSRGQTPNINSVSPITGPVGTEITVSGTGFGTDAALISLEIGGVACSVTSITDTQLLCTVGEHAGGTFPIMLNHQVKGHALTQSVFTYELLLTGVTPNEGSEAEQACTVIVMNGGDAVNLTNSYTYRSSLTPVITNVTPRRGGTAGGTRLTITGSGFSSNVNEVTVTIAGSVCDVQSASESQIICVTNSQPRSQETQVRVQLGNRGIARMNNATFFYIDVWSSPYTWGGLSPPEEGTFAVITPGQTILLDTSTPVLKMLLIQGGRLIFDEADIELQAENILITDGGALQIGTEQAPFQHKAIITLHGHLRSTELPVYGTKTLAVREGVLDLHGIPVPMPWTRLSQTAQNGSNTLTLMDAVTWKTGDEIVIASTGHRHSQQENELMRITSVSADGRTLTLTEPLRYTHLGVSVTLPDGTVFEARAEVGLLTRNIVVRGSNNMEWNDQIAACPDGFNTGEFATQTCFQGRFGEEVGSDQFGGCIMFHAPQPNQNLAIGRIEYVELFNVGQAFRLGRYPIHWHLMGDVKFKSYVRGCGIHQSYNRAITIHNTHNLLVERNVIYNIMGGAFFIEDGIETGNILQYNLAVFVKQSTSLLNDDVTPAAFWVTNPNNTIRHNAAAGGTHFGFWYRMHDHPDGPSYDANICQKRVPLGQFFNNTVHSQGWFGLWIFQEFFPMRSGSCGSSTPAPAVFRRFTSWNNEKGAEWVNVGAVQFSEFLMVNNEKAGVEAKRIIQSYVSGWGLNGGAAVVNSTMVGHVDELGLGSDYCTARGVVLPLDDGMSVINTKFVNFDRPSCAAVGVAEIVGTCTFRCGGWSARFSGIQYYQSPNKAWFRWEHEVALVDTDGSLTGNISYKVVPRNNLLDPRHCFPGTEWSVGVPAAVCDNTINFHRMVVVNPSPYSLQAKNVILTNSYGTCVLPFLYKLVTHTFGWMAMLPTGQTYNWYFDGSSQITNISYNGMVYGFQPENYIIMNHNLTQTPDRFRIIDDRNGSSQPLNPTANVNGDWYFNQSSRSLYYMVSGRDHVTSRRRRNSVDRSTVDRWLNFRVYQCYYPNCIQPIPQPGPVVTPANTNGSRPANFIYVLWSNTSFWLSSSENNFKVPQEGSDVIIPAGIWMVVDVVVPSLNKLKIVGVLEIPDTNNGTSSSSVSQYNNIVLNATYISIQGGRLIAGWPDEPFRGQLQIILRGSHSTPDWLLPSGPNQGSKVLGVFGSLDLYGMPHNVYHTKLASTSQAGNSTLSVQESVDWKVGEKILLSTTSYDPWQTEICTITAISDYGRTLTLDQPLSHTHIGESYSVPGTSSSYQLAGNVALLTRNIKIIGQEYPEMYTQSYGARVLVGSFSSGGIDYRGKAQIRNVQFYHTGQEGWNDLSDPRYSLVFYNLGGVVGESYIKGCAFHDGFAPAIGVFGTDGLSIDDNVIHHTVGEGIRIWGDSNVIRRNLVTLTLWPGSYNGREEGFNFEWNAAIEVSEATNAVLQGNIVAGYERVGFRIDGEPCPVAQWSQNEAHGGLYGLYMNKDGLAGCSQIQGFTVWRSFDFGIYVQVSMNMLVSNVSLIDNGMGFMSLIYGPPSLSHTYSDKIVHVQGALIVGSSSNFNCFDSLSTTMTYVMLSKSHRAPRPPNGGRSGISWPTFESDHNHAPQKPHAGLMSYNAIAGLMTVSDTTFVGFKSVCSTQTNYMFMTNPGNEDLQHPISVERIAKINSTEDALAFIHRPDLGKVNPADCVDMDCDAKKKTMLKDLDGSFLGAVGAVVPQSEYEWNGDPRHGLGDYRIPKVMLTFLNGSRIPVNKIAPYKGVIRDNCTYMNTWQSYKCFGLNYRMLVIESLDADTETRRLSPVAILGDKYVDLVNGPQDHGWCAGYTCQKRVSLFHAIVATNKSFDIYFTSTTPQKLRLKLLNAGPTEAVRVAVFYSNPQRLDVYVNNILVSPTNAQWNADKTDYTLREPTYTGQYVPSFNSSHGSNFFDQDYKMLNILLRGSEPVQIRTSPVLFLAFNLPAMTEAEFFGAKLITNLALFLKIPAKKIRITNIVREGTNARRRRSTGLTVQVEIREPPVQTSTNSTTEEDQQFEVLKNIADDLGRAAVSGNLSLSIGFNVSSLGIIPPPPSSSDPSWSDVATQEVTREDQQVETVKTVSSLMVVVQPVAGLSPGPLSVQPSIMALDAAGDCVSVGVTTLTISALLKDANGNPTEGLYGNTTIPFTGCWANYTDLVIFTSGDNLKLAFTLNEWKAESRSFTLRSPTTPSPVVVTMDNDFPSIFDSSPAVSSPPVYLLMLLSGLLLVLRGL</sequence>
<dbReference type="InterPro" id="IPR014756">
    <property type="entry name" value="Ig_E-set"/>
</dbReference>
<dbReference type="FunFam" id="2.60.40.10:FF:001332">
    <property type="entry name" value="PKHD1 like 1"/>
    <property type="match status" value="1"/>
</dbReference>
<accession>A0A3N0YIX0</accession>
<dbReference type="PANTHER" id="PTHR46769:SF2">
    <property type="entry name" value="FIBROCYSTIN-L ISOFORM 2 PRECURSOR-RELATED"/>
    <property type="match status" value="1"/>
</dbReference>
<dbReference type="Pfam" id="PF01833">
    <property type="entry name" value="TIG"/>
    <property type="match status" value="14"/>
</dbReference>
<dbReference type="Pfam" id="PF07691">
    <property type="entry name" value="PA14"/>
    <property type="match status" value="1"/>
</dbReference>
<evidence type="ECO:0000256" key="7">
    <source>
        <dbReference type="ARBA" id="ARBA00022737"/>
    </source>
</evidence>
<dbReference type="InterPro" id="IPR011658">
    <property type="entry name" value="PA14_dom"/>
</dbReference>
<dbReference type="CDD" id="cd00102">
    <property type="entry name" value="IPT"/>
    <property type="match status" value="1"/>
</dbReference>
<reference evidence="15 16" key="1">
    <citation type="submission" date="2018-10" db="EMBL/GenBank/DDBJ databases">
        <title>Genome assembly for a Yunnan-Guizhou Plateau 3E fish, Anabarilius grahami (Regan), and its evolutionary and genetic applications.</title>
        <authorList>
            <person name="Jiang W."/>
        </authorList>
    </citation>
    <scope>NUCLEOTIDE SEQUENCE [LARGE SCALE GENOMIC DNA]</scope>
    <source>
        <strain evidence="15">AG-KIZ</strain>
        <tissue evidence="15">Muscle</tissue>
    </source>
</reference>
<dbReference type="InterPro" id="IPR037524">
    <property type="entry name" value="PA14/GLEYA"/>
</dbReference>
<dbReference type="OrthoDB" id="120976at2759"/>
<feature type="chain" id="PRO_5018086534" evidence="12">
    <location>
        <begin position="25"/>
        <end position="4359"/>
    </location>
</feature>
<dbReference type="InterPro" id="IPR006626">
    <property type="entry name" value="PbH1"/>
</dbReference>
<dbReference type="FunFam" id="2.60.40.10:FF:001165">
    <property type="entry name" value="PKHD1 like 1"/>
    <property type="match status" value="1"/>
</dbReference>
<dbReference type="InterPro" id="IPR002909">
    <property type="entry name" value="IPT_dom"/>
</dbReference>
<evidence type="ECO:0000256" key="5">
    <source>
        <dbReference type="ARBA" id="ARBA00022692"/>
    </source>
</evidence>
<dbReference type="FunFam" id="2.60.40.10:FF:000857">
    <property type="entry name" value="PKHD1 like 1"/>
    <property type="match status" value="1"/>
</dbReference>
<keyword evidence="6 12" id="KW-0732">Signal</keyword>
<dbReference type="PANTHER" id="PTHR46769">
    <property type="entry name" value="POLYCYSTIC KIDNEY AND HEPATIC DISEASE 1 (AUTOSOMAL RECESSIVE)-LIKE 1"/>
    <property type="match status" value="1"/>
</dbReference>
<dbReference type="Pfam" id="PF10162">
    <property type="entry name" value="G8"/>
    <property type="match status" value="2"/>
</dbReference>
<evidence type="ECO:0000259" key="13">
    <source>
        <dbReference type="PROSITE" id="PS51484"/>
    </source>
</evidence>
<evidence type="ECO:0000256" key="8">
    <source>
        <dbReference type="ARBA" id="ARBA00022989"/>
    </source>
</evidence>
<dbReference type="CDD" id="cd00603">
    <property type="entry name" value="IPT_PCSR"/>
    <property type="match status" value="11"/>
</dbReference>
<evidence type="ECO:0000313" key="16">
    <source>
        <dbReference type="Proteomes" id="UP000281406"/>
    </source>
</evidence>
<dbReference type="InterPro" id="IPR011050">
    <property type="entry name" value="Pectin_lyase_fold/virulence"/>
</dbReference>
<keyword evidence="16" id="KW-1185">Reference proteome</keyword>
<dbReference type="FunFam" id="2.60.40.10:FF:000616">
    <property type="entry name" value="PKHD1 like 1"/>
    <property type="match status" value="3"/>
</dbReference>
<dbReference type="SUPFAM" id="SSF56988">
    <property type="entry name" value="Anthrax protective antigen"/>
    <property type="match status" value="1"/>
</dbReference>
<dbReference type="Gene3D" id="2.160.20.10">
    <property type="entry name" value="Single-stranded right-handed beta-helix, Pectin lyase-like"/>
    <property type="match status" value="1"/>
</dbReference>
<gene>
    <name evidence="15" type="ORF">DPX16_11536</name>
</gene>
<evidence type="ECO:0000313" key="15">
    <source>
        <dbReference type="EMBL" id="ROL45841.1"/>
    </source>
</evidence>
<evidence type="ECO:0000256" key="10">
    <source>
        <dbReference type="ARBA" id="ARBA00023180"/>
    </source>
</evidence>
<dbReference type="InterPro" id="IPR052387">
    <property type="entry name" value="Fibrocystin"/>
</dbReference>
<proteinExistence type="predicted"/>
<feature type="signal peptide" evidence="12">
    <location>
        <begin position="1"/>
        <end position="24"/>
    </location>
</feature>
<protein>
    <submittedName>
        <fullName evidence="15">Fibrocystin-L</fullName>
    </submittedName>
</protein>
<dbReference type="FunFam" id="2.160.20.10:FF:000070">
    <property type="entry name" value="PKHD1 like 1"/>
    <property type="match status" value="1"/>
</dbReference>
<dbReference type="Gene3D" id="2.60.40.10">
    <property type="entry name" value="Immunoglobulins"/>
    <property type="match status" value="14"/>
</dbReference>
<organism evidence="15 16">
    <name type="scientific">Anabarilius grahami</name>
    <name type="common">Kanglang fish</name>
    <name type="synonym">Barilius grahami</name>
    <dbReference type="NCBI Taxonomy" id="495550"/>
    <lineage>
        <taxon>Eukaryota</taxon>
        <taxon>Metazoa</taxon>
        <taxon>Chordata</taxon>
        <taxon>Craniata</taxon>
        <taxon>Vertebrata</taxon>
        <taxon>Euteleostomi</taxon>
        <taxon>Actinopterygii</taxon>
        <taxon>Neopterygii</taxon>
        <taxon>Teleostei</taxon>
        <taxon>Ostariophysi</taxon>
        <taxon>Cypriniformes</taxon>
        <taxon>Xenocyprididae</taxon>
        <taxon>Xenocypridinae</taxon>
        <taxon>Xenocypridinae incertae sedis</taxon>
        <taxon>Anabarilius</taxon>
    </lineage>
</organism>
<comment type="caution">
    <text evidence="15">The sequence shown here is derived from an EMBL/GenBank/DDBJ whole genome shotgun (WGS) entry which is preliminary data.</text>
</comment>
<dbReference type="SMART" id="SM01225">
    <property type="entry name" value="G8"/>
    <property type="match status" value="2"/>
</dbReference>
<dbReference type="InterPro" id="IPR008972">
    <property type="entry name" value="Cupredoxin"/>
</dbReference>
<feature type="domain" description="G8" evidence="13">
    <location>
        <begin position="2311"/>
        <end position="2431"/>
    </location>
</feature>
<dbReference type="Gene3D" id="2.60.40.420">
    <property type="entry name" value="Cupredoxins - blue copper proteins"/>
    <property type="match status" value="1"/>
</dbReference>
<dbReference type="PROSITE" id="PS51484">
    <property type="entry name" value="G8"/>
    <property type="match status" value="2"/>
</dbReference>
<evidence type="ECO:0000256" key="4">
    <source>
        <dbReference type="ARBA" id="ARBA00022475"/>
    </source>
</evidence>
<dbReference type="SMART" id="SM00710">
    <property type="entry name" value="PbH1"/>
    <property type="match status" value="7"/>
</dbReference>
<evidence type="ECO:0000256" key="11">
    <source>
        <dbReference type="ARBA" id="ARBA00023273"/>
    </source>
</evidence>
<keyword evidence="5" id="KW-0812">Transmembrane</keyword>
<dbReference type="InterPro" id="IPR013783">
    <property type="entry name" value="Ig-like_fold"/>
</dbReference>
<feature type="domain" description="PA14" evidence="14">
    <location>
        <begin position="294"/>
        <end position="448"/>
    </location>
</feature>
<dbReference type="SUPFAM" id="SSF49503">
    <property type="entry name" value="Cupredoxins"/>
    <property type="match status" value="1"/>
</dbReference>
<evidence type="ECO:0000256" key="3">
    <source>
        <dbReference type="ARBA" id="ARBA00004316"/>
    </source>
</evidence>
<dbReference type="SUPFAM" id="SSF51126">
    <property type="entry name" value="Pectin lyase-like"/>
    <property type="match status" value="1"/>
</dbReference>
<dbReference type="InterPro" id="IPR055401">
    <property type="entry name" value="CEMIP_beta-hel_dom"/>
</dbReference>
<dbReference type="InterPro" id="IPR019316">
    <property type="entry name" value="G8_domain"/>
</dbReference>
<keyword evidence="4" id="KW-1003">Cell membrane</keyword>